<dbReference type="EMBL" id="JACHGO010000005">
    <property type="protein sequence ID" value="MBB5143901.1"/>
    <property type="molecule type" value="Genomic_DNA"/>
</dbReference>
<dbReference type="AlphaFoldDB" id="A0A7W8FGG5"/>
<dbReference type="CDD" id="cd02870">
    <property type="entry name" value="PseudoU_synth_RsuA_like"/>
    <property type="match status" value="1"/>
</dbReference>
<feature type="compositionally biased region" description="Basic and acidic residues" evidence="5">
    <location>
        <begin position="19"/>
        <end position="41"/>
    </location>
</feature>
<evidence type="ECO:0000256" key="5">
    <source>
        <dbReference type="SAM" id="MobiDB-lite"/>
    </source>
</evidence>
<dbReference type="PANTHER" id="PTHR47683">
    <property type="entry name" value="PSEUDOURIDINE SYNTHASE FAMILY PROTEIN-RELATED"/>
    <property type="match status" value="1"/>
</dbReference>
<evidence type="ECO:0000313" key="8">
    <source>
        <dbReference type="Proteomes" id="UP000539075"/>
    </source>
</evidence>
<dbReference type="NCBIfam" id="TIGR00093">
    <property type="entry name" value="pseudouridine synthase"/>
    <property type="match status" value="1"/>
</dbReference>
<gene>
    <name evidence="7" type="ORF">HNQ38_002001</name>
</gene>
<evidence type="ECO:0000259" key="6">
    <source>
        <dbReference type="SMART" id="SM00363"/>
    </source>
</evidence>
<dbReference type="PROSITE" id="PS50889">
    <property type="entry name" value="S4"/>
    <property type="match status" value="1"/>
</dbReference>
<comment type="similarity">
    <text evidence="1 4">Belongs to the pseudouridine synthase RsuA family.</text>
</comment>
<dbReference type="InterPro" id="IPR006145">
    <property type="entry name" value="PsdUridine_synth_RsuA/RluA"/>
</dbReference>
<dbReference type="EC" id="5.4.99.-" evidence="4"/>
<dbReference type="Pfam" id="PF01479">
    <property type="entry name" value="S4"/>
    <property type="match status" value="1"/>
</dbReference>
<dbReference type="InterPro" id="IPR050343">
    <property type="entry name" value="RsuA_PseudoU_synthase"/>
</dbReference>
<feature type="region of interest" description="Disordered" evidence="5">
    <location>
        <begin position="1"/>
        <end position="66"/>
    </location>
</feature>
<dbReference type="GO" id="GO:0003723">
    <property type="term" value="F:RNA binding"/>
    <property type="evidence" value="ECO:0007669"/>
    <property type="project" value="UniProtKB-KW"/>
</dbReference>
<keyword evidence="2 4" id="KW-0413">Isomerase</keyword>
<dbReference type="GO" id="GO:0000455">
    <property type="term" value="P:enzyme-directed rRNA pseudouridine synthesis"/>
    <property type="evidence" value="ECO:0007669"/>
    <property type="project" value="UniProtKB-ARBA"/>
</dbReference>
<dbReference type="FunFam" id="3.10.290.10:FF:000003">
    <property type="entry name" value="Pseudouridine synthase"/>
    <property type="match status" value="1"/>
</dbReference>
<dbReference type="PROSITE" id="PS01149">
    <property type="entry name" value="PSI_RSU"/>
    <property type="match status" value="1"/>
</dbReference>
<feature type="compositionally biased region" description="Basic residues" evidence="5">
    <location>
        <begin position="1"/>
        <end position="11"/>
    </location>
</feature>
<dbReference type="InterPro" id="IPR036986">
    <property type="entry name" value="S4_RNA-bd_sf"/>
</dbReference>
<dbReference type="Gene3D" id="3.30.70.1560">
    <property type="entry name" value="Alpha-L RNA-binding motif"/>
    <property type="match status" value="1"/>
</dbReference>
<keyword evidence="3" id="KW-0694">RNA-binding</keyword>
<organism evidence="7 8">
    <name type="scientific">Desulfovibrio intestinalis</name>
    <dbReference type="NCBI Taxonomy" id="58621"/>
    <lineage>
        <taxon>Bacteria</taxon>
        <taxon>Pseudomonadati</taxon>
        <taxon>Thermodesulfobacteriota</taxon>
        <taxon>Desulfovibrionia</taxon>
        <taxon>Desulfovibrionales</taxon>
        <taxon>Desulfovibrionaceae</taxon>
        <taxon>Desulfovibrio</taxon>
    </lineage>
</organism>
<dbReference type="Gene3D" id="3.30.70.580">
    <property type="entry name" value="Pseudouridine synthase I, catalytic domain, N-terminal subdomain"/>
    <property type="match status" value="1"/>
</dbReference>
<dbReference type="GO" id="GO:0120159">
    <property type="term" value="F:rRNA pseudouridine synthase activity"/>
    <property type="evidence" value="ECO:0007669"/>
    <property type="project" value="UniProtKB-ARBA"/>
</dbReference>
<sequence>MASHNHSHRPEKKQTSSSHKNDFSRDTRPDAKNGRKFEQPARKMSSQSAPGSDVRAGGTSKAPQPSFHEVIESSDTAMRLNKAIAASGLCSRRKADEFILAGRVVVNGVPEVNPGRQVSPQDAVAVDGRLLTGAQNFCYLMLYKPVQVVCTVSDPEGRPTVMDYLPEPLRKLRLYPVGRLDYFSEGLLLLTNDGQLAQRLTHPRHHQPKTYEVFVRGAVPEAVLVTMRRGMLLAEGEKLMPVKVDARPLQGRTLLRMVLHQGVNRQIRRMCRDLGLVILSLKRVAQGPLELRDLAVGTARQLTQAEVAALKKSVEL</sequence>
<dbReference type="SMART" id="SM00363">
    <property type="entry name" value="S4"/>
    <property type="match status" value="1"/>
</dbReference>
<evidence type="ECO:0000256" key="4">
    <source>
        <dbReference type="RuleBase" id="RU003887"/>
    </source>
</evidence>
<evidence type="ECO:0000256" key="1">
    <source>
        <dbReference type="ARBA" id="ARBA00008348"/>
    </source>
</evidence>
<dbReference type="InterPro" id="IPR042092">
    <property type="entry name" value="PsdUridine_s_RsuA/RluB/E/F_cat"/>
</dbReference>
<dbReference type="SUPFAM" id="SSF55120">
    <property type="entry name" value="Pseudouridine synthase"/>
    <property type="match status" value="1"/>
</dbReference>
<dbReference type="InterPro" id="IPR002942">
    <property type="entry name" value="S4_RNA-bd"/>
</dbReference>
<dbReference type="Gene3D" id="3.10.290.10">
    <property type="entry name" value="RNA-binding S4 domain"/>
    <property type="match status" value="1"/>
</dbReference>
<accession>A0A7W8FGG5</accession>
<evidence type="ECO:0000313" key="7">
    <source>
        <dbReference type="EMBL" id="MBB5143901.1"/>
    </source>
</evidence>
<reference evidence="7 8" key="1">
    <citation type="submission" date="2020-08" db="EMBL/GenBank/DDBJ databases">
        <title>Genomic Encyclopedia of Type Strains, Phase IV (KMG-IV): sequencing the most valuable type-strain genomes for metagenomic binning, comparative biology and taxonomic classification.</title>
        <authorList>
            <person name="Goeker M."/>
        </authorList>
    </citation>
    <scope>NUCLEOTIDE SEQUENCE [LARGE SCALE GENOMIC DNA]</scope>
    <source>
        <strain evidence="7 8">DSM 11275</strain>
    </source>
</reference>
<dbReference type="Pfam" id="PF00849">
    <property type="entry name" value="PseudoU_synth_2"/>
    <property type="match status" value="1"/>
</dbReference>
<proteinExistence type="inferred from homology"/>
<dbReference type="InterPro" id="IPR020094">
    <property type="entry name" value="TruA/RsuA/RluB/E/F_N"/>
</dbReference>
<dbReference type="InterPro" id="IPR000748">
    <property type="entry name" value="PsdUridine_synth_RsuA/RluB/E/F"/>
</dbReference>
<evidence type="ECO:0000256" key="2">
    <source>
        <dbReference type="ARBA" id="ARBA00023235"/>
    </source>
</evidence>
<dbReference type="CDD" id="cd00165">
    <property type="entry name" value="S4"/>
    <property type="match status" value="1"/>
</dbReference>
<dbReference type="PANTHER" id="PTHR47683:SF2">
    <property type="entry name" value="RNA-BINDING S4 DOMAIN-CONTAINING PROTEIN"/>
    <property type="match status" value="1"/>
</dbReference>
<dbReference type="InterPro" id="IPR018496">
    <property type="entry name" value="PsdUridine_synth_RsuA/RluB_CS"/>
</dbReference>
<name>A0A7W8FGG5_9BACT</name>
<keyword evidence="8" id="KW-1185">Reference proteome</keyword>
<dbReference type="Proteomes" id="UP000539075">
    <property type="component" value="Unassembled WGS sequence"/>
</dbReference>
<feature type="domain" description="RNA-binding S4" evidence="6">
    <location>
        <begin position="78"/>
        <end position="135"/>
    </location>
</feature>
<evidence type="ECO:0000256" key="3">
    <source>
        <dbReference type="PROSITE-ProRule" id="PRU00182"/>
    </source>
</evidence>
<dbReference type="SUPFAM" id="SSF55174">
    <property type="entry name" value="Alpha-L RNA-binding motif"/>
    <property type="match status" value="1"/>
</dbReference>
<protein>
    <recommendedName>
        <fullName evidence="4">Pseudouridine synthase</fullName>
        <ecNumber evidence="4">5.4.99.-</ecNumber>
    </recommendedName>
</protein>
<dbReference type="InterPro" id="IPR020103">
    <property type="entry name" value="PsdUridine_synth_cat_dom_sf"/>
</dbReference>
<comment type="caution">
    <text evidence="7">The sequence shown here is derived from an EMBL/GenBank/DDBJ whole genome shotgun (WGS) entry which is preliminary data.</text>
</comment>